<sequence>MNYKENYKNLLSELETLGGSIRTLRGVSNFYSLANEAKVRQEIKRLKSINNVQLTDDNVQLINKNILPKDSVPAEPTEQSLLSATSKLISDFPPELHGIYLERKHVFLQACSLKMQLNAVPTEDENQALSLQQQIVQLFERLDDCTTILDHWTNQKRILKPQTEDFSTLSAMELIKKRNALRSNLVSREKSLAKWKSEAEKLSDKTPLRLKSKILRKTEEIEQIKLTIKELDKLIK</sequence>
<name>A0A0B7IWE2_9FLAO</name>
<organism evidence="1 2">
    <name type="scientific">Capnocytophaga canis</name>
    <dbReference type="NCBI Taxonomy" id="1848903"/>
    <lineage>
        <taxon>Bacteria</taxon>
        <taxon>Pseudomonadati</taxon>
        <taxon>Bacteroidota</taxon>
        <taxon>Flavobacteriia</taxon>
        <taxon>Flavobacteriales</taxon>
        <taxon>Flavobacteriaceae</taxon>
        <taxon>Capnocytophaga</taxon>
    </lineage>
</organism>
<protein>
    <submittedName>
        <fullName evidence="1">Uncharacterized protein</fullName>
    </submittedName>
</protein>
<evidence type="ECO:0000313" key="2">
    <source>
        <dbReference type="Proteomes" id="UP000038200"/>
    </source>
</evidence>
<dbReference type="AlphaFoldDB" id="A0A0B7IWE2"/>
<evidence type="ECO:0000313" key="1">
    <source>
        <dbReference type="EMBL" id="CEN54427.1"/>
    </source>
</evidence>
<proteinExistence type="predicted"/>
<gene>
    <name evidence="1" type="ORF">CCAND93_90011</name>
</gene>
<reference evidence="1 2" key="1">
    <citation type="submission" date="2015-01" db="EMBL/GenBank/DDBJ databases">
        <authorList>
            <person name="Xiang T."/>
            <person name="Song Y."/>
            <person name="Huang L."/>
            <person name="Wang B."/>
            <person name="Wu P."/>
        </authorList>
    </citation>
    <scope>NUCLEOTIDE SEQUENCE [LARGE SCALE GENOMIC DNA]</scope>
    <source>
        <strain evidence="1 2">CcD93</strain>
    </source>
</reference>
<dbReference type="RefSeq" id="WP_042010141.1">
    <property type="nucleotide sequence ID" value="NZ_CDOL01000283.1"/>
</dbReference>
<dbReference type="OrthoDB" id="1274550at2"/>
<accession>A0A0B7IWE2</accession>
<dbReference type="Proteomes" id="UP000038200">
    <property type="component" value="Unassembled WGS sequence"/>
</dbReference>
<dbReference type="EMBL" id="CDOL01000283">
    <property type="protein sequence ID" value="CEN54427.1"/>
    <property type="molecule type" value="Genomic_DNA"/>
</dbReference>